<dbReference type="InterPro" id="IPR029016">
    <property type="entry name" value="GAF-like_dom_sf"/>
</dbReference>
<dbReference type="InterPro" id="IPR036388">
    <property type="entry name" value="WH-like_DNA-bd_sf"/>
</dbReference>
<evidence type="ECO:0000256" key="2">
    <source>
        <dbReference type="ARBA" id="ARBA00023125"/>
    </source>
</evidence>
<dbReference type="EMBL" id="JAGIOO010000001">
    <property type="protein sequence ID" value="MBP2472299.1"/>
    <property type="molecule type" value="Genomic_DNA"/>
</dbReference>
<evidence type="ECO:0000259" key="5">
    <source>
        <dbReference type="PROSITE" id="PS51078"/>
    </source>
</evidence>
<keyword evidence="7" id="KW-1185">Reference proteome</keyword>
<reference evidence="6 7" key="1">
    <citation type="submission" date="2021-03" db="EMBL/GenBank/DDBJ databases">
        <title>Sequencing the genomes of 1000 actinobacteria strains.</title>
        <authorList>
            <person name="Klenk H.-P."/>
        </authorList>
    </citation>
    <scope>NUCLEOTIDE SEQUENCE [LARGE SCALE GENOMIC DNA]</scope>
    <source>
        <strain evidence="6 7">DSM 44580</strain>
    </source>
</reference>
<dbReference type="InterPro" id="IPR036390">
    <property type="entry name" value="WH_DNA-bd_sf"/>
</dbReference>
<dbReference type="GO" id="GO:0003677">
    <property type="term" value="F:DNA binding"/>
    <property type="evidence" value="ECO:0007669"/>
    <property type="project" value="UniProtKB-KW"/>
</dbReference>
<dbReference type="PANTHER" id="PTHR30136">
    <property type="entry name" value="HELIX-TURN-HELIX TRANSCRIPTIONAL REGULATOR, ICLR FAMILY"/>
    <property type="match status" value="1"/>
</dbReference>
<dbReference type="RefSeq" id="WP_086781516.1">
    <property type="nucleotide sequence ID" value="NZ_JAGIOO010000001.1"/>
</dbReference>
<evidence type="ECO:0000313" key="7">
    <source>
        <dbReference type="Proteomes" id="UP001519363"/>
    </source>
</evidence>
<proteinExistence type="predicted"/>
<evidence type="ECO:0000256" key="3">
    <source>
        <dbReference type="ARBA" id="ARBA00023163"/>
    </source>
</evidence>
<gene>
    <name evidence="6" type="ORF">JOF53_001171</name>
</gene>
<dbReference type="SUPFAM" id="SSF46785">
    <property type="entry name" value="Winged helix' DNA-binding domain"/>
    <property type="match status" value="1"/>
</dbReference>
<dbReference type="Pfam" id="PF01614">
    <property type="entry name" value="IclR_C"/>
    <property type="match status" value="1"/>
</dbReference>
<dbReference type="PANTHER" id="PTHR30136:SF24">
    <property type="entry name" value="HTH-TYPE TRANSCRIPTIONAL REPRESSOR ALLR"/>
    <property type="match status" value="1"/>
</dbReference>
<evidence type="ECO:0000259" key="4">
    <source>
        <dbReference type="PROSITE" id="PS51077"/>
    </source>
</evidence>
<evidence type="ECO:0000313" key="6">
    <source>
        <dbReference type="EMBL" id="MBP2472299.1"/>
    </source>
</evidence>
<keyword evidence="3" id="KW-0804">Transcription</keyword>
<dbReference type="Pfam" id="PF09339">
    <property type="entry name" value="HTH_IclR"/>
    <property type="match status" value="1"/>
</dbReference>
<dbReference type="InterPro" id="IPR050707">
    <property type="entry name" value="HTH_MetabolicPath_Reg"/>
</dbReference>
<name>A0ABS5A7U4_9PSEU</name>
<keyword evidence="1" id="KW-0805">Transcription regulation</keyword>
<keyword evidence="2 6" id="KW-0238">DNA-binding</keyword>
<dbReference type="PROSITE" id="PS51077">
    <property type="entry name" value="HTH_ICLR"/>
    <property type="match status" value="1"/>
</dbReference>
<dbReference type="Gene3D" id="3.30.450.40">
    <property type="match status" value="1"/>
</dbReference>
<sequence>MRNQPQYSVSSVDHALRLATLLQQEGALRVTDAANLIGVAPSTAHRLLTMLVYRDFAEQLPDRRYGPGKVLRPAVGAEAPVAQLRRVALPHLRSLVRQIGETVNLTVLAGTEMRVVATVESDHLLRVGNRMGRALPADRTAGGRAMLALLPKAELAARYRDEDVDLAKLASVLASVRRRGHAINNQLTETGVTAVGVALRDPEGQPVGALALAMPTVRFDRNRLTSWVAALHEAAAQVEAGLMP</sequence>
<dbReference type="PROSITE" id="PS51078">
    <property type="entry name" value="ICLR_ED"/>
    <property type="match status" value="1"/>
</dbReference>
<organism evidence="6 7">
    <name type="scientific">Crossiella equi</name>
    <dbReference type="NCBI Taxonomy" id="130796"/>
    <lineage>
        <taxon>Bacteria</taxon>
        <taxon>Bacillati</taxon>
        <taxon>Actinomycetota</taxon>
        <taxon>Actinomycetes</taxon>
        <taxon>Pseudonocardiales</taxon>
        <taxon>Pseudonocardiaceae</taxon>
        <taxon>Crossiella</taxon>
    </lineage>
</organism>
<dbReference type="Gene3D" id="1.10.10.10">
    <property type="entry name" value="Winged helix-like DNA-binding domain superfamily/Winged helix DNA-binding domain"/>
    <property type="match status" value="1"/>
</dbReference>
<dbReference type="InterPro" id="IPR014757">
    <property type="entry name" value="Tscrpt_reg_IclR_C"/>
</dbReference>
<dbReference type="InterPro" id="IPR005471">
    <property type="entry name" value="Tscrpt_reg_IclR_N"/>
</dbReference>
<comment type="caution">
    <text evidence="6">The sequence shown here is derived from an EMBL/GenBank/DDBJ whole genome shotgun (WGS) entry which is preliminary data.</text>
</comment>
<accession>A0ABS5A7U4</accession>
<dbReference type="SUPFAM" id="SSF55781">
    <property type="entry name" value="GAF domain-like"/>
    <property type="match status" value="1"/>
</dbReference>
<evidence type="ECO:0000256" key="1">
    <source>
        <dbReference type="ARBA" id="ARBA00023015"/>
    </source>
</evidence>
<protein>
    <submittedName>
        <fullName evidence="6">DNA-binding IclR family transcriptional regulator</fullName>
    </submittedName>
</protein>
<feature type="domain" description="HTH iclR-type" evidence="4">
    <location>
        <begin position="9"/>
        <end position="69"/>
    </location>
</feature>
<dbReference type="SMART" id="SM00346">
    <property type="entry name" value="HTH_ICLR"/>
    <property type="match status" value="1"/>
</dbReference>
<feature type="domain" description="IclR-ED" evidence="5">
    <location>
        <begin position="69"/>
        <end position="244"/>
    </location>
</feature>
<dbReference type="Proteomes" id="UP001519363">
    <property type="component" value="Unassembled WGS sequence"/>
</dbReference>